<dbReference type="InterPro" id="IPR036259">
    <property type="entry name" value="MFS_trans_sf"/>
</dbReference>
<feature type="transmembrane region" description="Helical" evidence="7">
    <location>
        <begin position="928"/>
        <end position="947"/>
    </location>
</feature>
<feature type="transmembrane region" description="Helical" evidence="7">
    <location>
        <begin position="699"/>
        <end position="723"/>
    </location>
</feature>
<comment type="caution">
    <text evidence="9">The sequence shown here is derived from an EMBL/GenBank/DDBJ whole genome shotgun (WGS) entry which is preliminary data.</text>
</comment>
<evidence type="ECO:0000313" key="9">
    <source>
        <dbReference type="EMBL" id="ORY48450.1"/>
    </source>
</evidence>
<keyword evidence="4 7" id="KW-0812">Transmembrane</keyword>
<sequence length="1063" mass="117924">MSNQVEAVELKSLEEKSDNAGLSLINDEFKDIDSTPVSKKELSAFYMMGAAMDPTTFGSMGFYIPLIVQTLTAGSAFNHFDRNVPCDIRKAYVCDVKFAGAWVDTTSMVFYGVVASTLALAIIFIGFGSIPDHGPYRKNLWIIFSVIGSIAATLFPALITYSSWLYAWILTQIIAVCLGVCWMLVYAYLPLLARNQPEFLEKVQDPSATRDSLLKDLDAVTNTISSRGFIYMYTSTLGFLILSIVFTLFWTPPGYPVPATYALQVCVAVFGLVWFAGIFYVAKFLRVRPGPPFPEGTNVLTYSTKKDSTVFVAFSKAPLSSVAILWAQTHLGFTTKDVLILAVEVPICAILGTFLWKFAQDRFGWTSKRMLLIQNAVYTLIPLWGVFGLFNLPFGYQSKIEVYIASAMHGLLLGATQSTCRTLFAQLLPPGSEAEFYSLYEITDKCSAWLGPLVVAIIDNSGANKLWSMVFLALQFMAAWSFFIFVDVDQGILMAENSARWSTFKNKSVHPRGLVCAENFVGTNLRIFRNSMTSQEPAVELKVVEEKGDVAAPAGLALINDEFKDIDTTPVSKKELSAFYMMGAAMDPTTFGSMGFYIPLIIQTLTAGSGFTRADHSVPCDISKSYVCDVQFGSSWVDTTSMVFYGVVASTLALAIIFIGFGSIPDHGPYRKSLWIIFSVIGSFAAMLFPALTSYNTWIYGWVLTQIIAVSLGVCWMLVYAYMPLLVRNQPEFLEKAQDPNATRESLLKELDAVTNTISSRGFIWMYGSTLGFLILSIAFALFYTPAKPLPETYALQISVSFFGLVWFLGIFYVSKFLRVRPGPPFPEGTNVLTYSTKKVFVAFSKARQLKNLFIFLAGWFLYGDSFYTLSSVAILWAQSHLGFTTKDTLVLAVEVPICGILGAFLWKKAQDRFGWTSKKTLMLQNGLYTLIPLWGILGFFNLPIGYQTKVEIYIAGGLHGLLLGATQSTCRTLFAQLLPPGSEAEFYSLYEITDKCSAWLGPLIVAIIDNSGANKLWSMVFLALQFAAAWGIFSFVDIQQGIIDGREFGKMERERERGHQTQ</sequence>
<dbReference type="InterPro" id="IPR024671">
    <property type="entry name" value="Atg22-like"/>
</dbReference>
<evidence type="ECO:0000256" key="3">
    <source>
        <dbReference type="ARBA" id="ARBA00022448"/>
    </source>
</evidence>
<evidence type="ECO:0000256" key="4">
    <source>
        <dbReference type="ARBA" id="ARBA00022692"/>
    </source>
</evidence>
<feature type="transmembrane region" description="Helical" evidence="7">
    <location>
        <begin position="796"/>
        <end position="814"/>
    </location>
</feature>
<reference evidence="9 10" key="1">
    <citation type="submission" date="2016-07" db="EMBL/GenBank/DDBJ databases">
        <title>Pervasive Adenine N6-methylation of Active Genes in Fungi.</title>
        <authorList>
            <consortium name="DOE Joint Genome Institute"/>
            <person name="Mondo S.J."/>
            <person name="Dannebaum R.O."/>
            <person name="Kuo R.C."/>
            <person name="Labutti K."/>
            <person name="Haridas S."/>
            <person name="Kuo A."/>
            <person name="Salamov A."/>
            <person name="Ahrendt S.R."/>
            <person name="Lipzen A."/>
            <person name="Sullivan W."/>
            <person name="Andreopoulos W.B."/>
            <person name="Clum A."/>
            <person name="Lindquist E."/>
            <person name="Daum C."/>
            <person name="Ramamoorthy G.K."/>
            <person name="Gryganskyi A."/>
            <person name="Culley D."/>
            <person name="Magnuson J.K."/>
            <person name="James T.Y."/>
            <person name="O'Malley M.A."/>
            <person name="Stajich J.E."/>
            <person name="Spatafora J.W."/>
            <person name="Visel A."/>
            <person name="Grigoriev I.V."/>
        </authorList>
    </citation>
    <scope>NUCLEOTIDE SEQUENCE [LARGE SCALE GENOMIC DNA]</scope>
    <source>
        <strain evidence="9 10">JEL800</strain>
    </source>
</reference>
<feature type="transmembrane region" description="Helical" evidence="7">
    <location>
        <begin position="764"/>
        <end position="784"/>
    </location>
</feature>
<evidence type="ECO:0000256" key="5">
    <source>
        <dbReference type="ARBA" id="ARBA00022989"/>
    </source>
</evidence>
<keyword evidence="5 7" id="KW-1133">Transmembrane helix</keyword>
<dbReference type="InterPro" id="IPR050495">
    <property type="entry name" value="ATG22/LtaA_families"/>
</dbReference>
<feature type="transmembrane region" description="Helical" evidence="7">
    <location>
        <begin position="108"/>
        <end position="128"/>
    </location>
</feature>
<dbReference type="OrthoDB" id="192733at2759"/>
<dbReference type="PROSITE" id="PS50850">
    <property type="entry name" value="MFS"/>
    <property type="match status" value="1"/>
</dbReference>
<evidence type="ECO:0000256" key="2">
    <source>
        <dbReference type="ARBA" id="ARBA00006978"/>
    </source>
</evidence>
<feature type="transmembrane region" description="Helical" evidence="7">
    <location>
        <begin position="853"/>
        <end position="878"/>
    </location>
</feature>
<dbReference type="SUPFAM" id="SSF103473">
    <property type="entry name" value="MFS general substrate transporter"/>
    <property type="match status" value="2"/>
</dbReference>
<dbReference type="PANTHER" id="PTHR23519">
    <property type="entry name" value="AUTOPHAGY-RELATED PROTEIN 22"/>
    <property type="match status" value="1"/>
</dbReference>
<proteinExistence type="inferred from homology"/>
<feature type="transmembrane region" description="Helical" evidence="7">
    <location>
        <begin position="674"/>
        <end position="693"/>
    </location>
</feature>
<feature type="transmembrane region" description="Helical" evidence="7">
    <location>
        <begin position="466"/>
        <end position="486"/>
    </location>
</feature>
<keyword evidence="3" id="KW-0813">Transport</keyword>
<evidence type="ECO:0000256" key="6">
    <source>
        <dbReference type="ARBA" id="ARBA00023136"/>
    </source>
</evidence>
<feature type="transmembrane region" description="Helical" evidence="7">
    <location>
        <begin position="890"/>
        <end position="907"/>
    </location>
</feature>
<accession>A0A1Y2CN42</accession>
<feature type="transmembrane region" description="Helical" evidence="7">
    <location>
        <begin position="642"/>
        <end position="662"/>
    </location>
</feature>
<keyword evidence="10" id="KW-1185">Reference proteome</keyword>
<organism evidence="9 10">
    <name type="scientific">Rhizoclosmatium globosum</name>
    <dbReference type="NCBI Taxonomy" id="329046"/>
    <lineage>
        <taxon>Eukaryota</taxon>
        <taxon>Fungi</taxon>
        <taxon>Fungi incertae sedis</taxon>
        <taxon>Chytridiomycota</taxon>
        <taxon>Chytridiomycota incertae sedis</taxon>
        <taxon>Chytridiomycetes</taxon>
        <taxon>Chytridiales</taxon>
        <taxon>Chytriomycetaceae</taxon>
        <taxon>Rhizoclosmatium</taxon>
    </lineage>
</organism>
<dbReference type="EMBL" id="MCGO01000011">
    <property type="protein sequence ID" value="ORY48450.1"/>
    <property type="molecule type" value="Genomic_DNA"/>
</dbReference>
<feature type="transmembrane region" description="Helical" evidence="7">
    <location>
        <begin position="371"/>
        <end position="390"/>
    </location>
</feature>
<gene>
    <name evidence="9" type="ORF">BCR33DRAFT_763618</name>
</gene>
<feature type="transmembrane region" description="Helical" evidence="7">
    <location>
        <begin position="230"/>
        <end position="249"/>
    </location>
</feature>
<dbReference type="GO" id="GO:0012505">
    <property type="term" value="C:endomembrane system"/>
    <property type="evidence" value="ECO:0007669"/>
    <property type="project" value="UniProtKB-SubCell"/>
</dbReference>
<evidence type="ECO:0000313" key="10">
    <source>
        <dbReference type="Proteomes" id="UP000193642"/>
    </source>
</evidence>
<name>A0A1Y2CN42_9FUNG</name>
<feature type="transmembrane region" description="Helical" evidence="7">
    <location>
        <begin position="339"/>
        <end position="359"/>
    </location>
</feature>
<dbReference type="AlphaFoldDB" id="A0A1Y2CN42"/>
<evidence type="ECO:0000256" key="7">
    <source>
        <dbReference type="SAM" id="Phobius"/>
    </source>
</evidence>
<feature type="transmembrane region" description="Helical" evidence="7">
    <location>
        <begin position="165"/>
        <end position="189"/>
    </location>
</feature>
<feature type="transmembrane region" description="Helical" evidence="7">
    <location>
        <begin position="261"/>
        <end position="282"/>
    </location>
</feature>
<keyword evidence="6 7" id="KW-0472">Membrane</keyword>
<comment type="similarity">
    <text evidence="2">Belongs to the ATG22 family.</text>
</comment>
<evidence type="ECO:0000259" key="8">
    <source>
        <dbReference type="PROSITE" id="PS50850"/>
    </source>
</evidence>
<comment type="subcellular location">
    <subcellularLocation>
        <location evidence="1">Endomembrane system</location>
        <topology evidence="1">Multi-pass membrane protein</topology>
    </subcellularLocation>
</comment>
<dbReference type="InterPro" id="IPR020846">
    <property type="entry name" value="MFS_dom"/>
</dbReference>
<feature type="domain" description="Major facilitator superfamily (MFS) profile" evidence="8">
    <location>
        <begin position="852"/>
        <end position="1063"/>
    </location>
</feature>
<dbReference type="PANTHER" id="PTHR23519:SF1">
    <property type="entry name" value="AUTOPHAGY-RELATED PROTEIN 22"/>
    <property type="match status" value="1"/>
</dbReference>
<feature type="transmembrane region" description="Helical" evidence="7">
    <location>
        <begin position="310"/>
        <end position="327"/>
    </location>
</feature>
<protein>
    <recommendedName>
        <fullName evidence="8">Major facilitator superfamily (MFS) profile domain-containing protein</fullName>
    </recommendedName>
</protein>
<dbReference type="Pfam" id="PF11700">
    <property type="entry name" value="ATG22"/>
    <property type="match status" value="2"/>
</dbReference>
<feature type="transmembrane region" description="Helical" evidence="7">
    <location>
        <begin position="1017"/>
        <end position="1037"/>
    </location>
</feature>
<feature type="transmembrane region" description="Helical" evidence="7">
    <location>
        <begin position="140"/>
        <end position="159"/>
    </location>
</feature>
<dbReference type="Proteomes" id="UP000193642">
    <property type="component" value="Unassembled WGS sequence"/>
</dbReference>
<evidence type="ECO:0000256" key="1">
    <source>
        <dbReference type="ARBA" id="ARBA00004127"/>
    </source>
</evidence>
<dbReference type="Gene3D" id="1.20.1250.20">
    <property type="entry name" value="MFS general substrate transporter like domains"/>
    <property type="match status" value="2"/>
</dbReference>
<feature type="transmembrane region" description="Helical" evidence="7">
    <location>
        <begin position="579"/>
        <end position="602"/>
    </location>
</feature>
<dbReference type="GO" id="GO:0022857">
    <property type="term" value="F:transmembrane transporter activity"/>
    <property type="evidence" value="ECO:0007669"/>
    <property type="project" value="InterPro"/>
</dbReference>
<dbReference type="STRING" id="329046.A0A1Y2CN42"/>